<gene>
    <name evidence="3" type="ORF">Esi_0013_0114</name>
</gene>
<dbReference type="AlphaFoldDB" id="D8LEA8"/>
<feature type="compositionally biased region" description="Acidic residues" evidence="2">
    <location>
        <begin position="452"/>
        <end position="461"/>
    </location>
</feature>
<keyword evidence="4" id="KW-1185">Reference proteome</keyword>
<feature type="coiled-coil region" evidence="1">
    <location>
        <begin position="218"/>
        <end position="258"/>
    </location>
</feature>
<dbReference type="OrthoDB" id="10477111at2759"/>
<feature type="region of interest" description="Disordered" evidence="2">
    <location>
        <begin position="579"/>
        <end position="629"/>
    </location>
</feature>
<feature type="compositionally biased region" description="Basic and acidic residues" evidence="2">
    <location>
        <begin position="542"/>
        <end position="551"/>
    </location>
</feature>
<dbReference type="EMBL" id="FN649760">
    <property type="protein sequence ID" value="CBN74192.1"/>
    <property type="molecule type" value="Genomic_DNA"/>
</dbReference>
<feature type="region of interest" description="Disordered" evidence="2">
    <location>
        <begin position="290"/>
        <end position="311"/>
    </location>
</feature>
<dbReference type="InParanoid" id="D8LEA8"/>
<feature type="region of interest" description="Disordered" evidence="2">
    <location>
        <begin position="389"/>
        <end position="551"/>
    </location>
</feature>
<protein>
    <submittedName>
        <fullName evidence="3">Uncharacterized protein</fullName>
    </submittedName>
</protein>
<reference evidence="3 4" key="1">
    <citation type="journal article" date="2010" name="Nature">
        <title>The Ectocarpus genome and the independent evolution of multicellularity in brown algae.</title>
        <authorList>
            <person name="Cock J.M."/>
            <person name="Sterck L."/>
            <person name="Rouze P."/>
            <person name="Scornet D."/>
            <person name="Allen A.E."/>
            <person name="Amoutzias G."/>
            <person name="Anthouard V."/>
            <person name="Artiguenave F."/>
            <person name="Aury J.M."/>
            <person name="Badger J.H."/>
            <person name="Beszteri B."/>
            <person name="Billiau K."/>
            <person name="Bonnet E."/>
            <person name="Bothwell J.H."/>
            <person name="Bowler C."/>
            <person name="Boyen C."/>
            <person name="Brownlee C."/>
            <person name="Carrano C.J."/>
            <person name="Charrier B."/>
            <person name="Cho G.Y."/>
            <person name="Coelho S.M."/>
            <person name="Collen J."/>
            <person name="Corre E."/>
            <person name="Da Silva C."/>
            <person name="Delage L."/>
            <person name="Delaroque N."/>
            <person name="Dittami S.M."/>
            <person name="Doulbeau S."/>
            <person name="Elias M."/>
            <person name="Farnham G."/>
            <person name="Gachon C.M."/>
            <person name="Gschloessl B."/>
            <person name="Heesch S."/>
            <person name="Jabbari K."/>
            <person name="Jubin C."/>
            <person name="Kawai H."/>
            <person name="Kimura K."/>
            <person name="Kloareg B."/>
            <person name="Kupper F.C."/>
            <person name="Lang D."/>
            <person name="Le Bail A."/>
            <person name="Leblanc C."/>
            <person name="Lerouge P."/>
            <person name="Lohr M."/>
            <person name="Lopez P.J."/>
            <person name="Martens C."/>
            <person name="Maumus F."/>
            <person name="Michel G."/>
            <person name="Miranda-Saavedra D."/>
            <person name="Morales J."/>
            <person name="Moreau H."/>
            <person name="Motomura T."/>
            <person name="Nagasato C."/>
            <person name="Napoli C.A."/>
            <person name="Nelson D.R."/>
            <person name="Nyvall-Collen P."/>
            <person name="Peters A.F."/>
            <person name="Pommier C."/>
            <person name="Potin P."/>
            <person name="Poulain J."/>
            <person name="Quesneville H."/>
            <person name="Read B."/>
            <person name="Rensing S.A."/>
            <person name="Ritter A."/>
            <person name="Rousvoal S."/>
            <person name="Samanta M."/>
            <person name="Samson G."/>
            <person name="Schroeder D.C."/>
            <person name="Segurens B."/>
            <person name="Strittmatter M."/>
            <person name="Tonon T."/>
            <person name="Tregear J.W."/>
            <person name="Valentin K."/>
            <person name="von Dassow P."/>
            <person name="Yamagishi T."/>
            <person name="Van de Peer Y."/>
            <person name="Wincker P."/>
        </authorList>
    </citation>
    <scope>NUCLEOTIDE SEQUENCE [LARGE SCALE GENOMIC DNA]</scope>
    <source>
        <strain evidence="4">Ec32 / CCAP1310/4</strain>
    </source>
</reference>
<evidence type="ECO:0000313" key="3">
    <source>
        <dbReference type="EMBL" id="CBN74192.1"/>
    </source>
</evidence>
<evidence type="ECO:0000256" key="2">
    <source>
        <dbReference type="SAM" id="MobiDB-lite"/>
    </source>
</evidence>
<sequence>MEDDMCEASVILGRLGHVNERHGEAMSLMVKSLVDAGSRDAIKSATSKVRSEYESLKQKLEELYQQSIQDLQAHRSIMEGPTIARIELVTGQKGAVGHAEDELKEVMAKTDQEVLRRELPDVMRRANKTLKASIKLIGLRLPKAKEQAAAKARGSQAGEVAAAAAAGQGGPGCCRAASAWDDEQSDRGRGPADTALGAPEACSHCACACRADEVWAAYRTLRKRYQALKSQADKEELRVNAEEQCREMQSELGRQRVKMEAEFDEKKSKMDEDLVKIVSEIHAELYGNRGDRGPAAAAERGDKEAEAGTDGLGITQVDLQSLRDVVQASFKESQAVKEESAALREKVAIGEECLYDALQEALSLREEIARRKQHGEVLFARIRFLQGQASAHVKNSAKTREGDPRSPADSTGDSDSHSEPISPPRNTGSRRRRASDTHRRRQQEPPPHVDTDMDTDSDESDGSTVHHYMRPAPFTRRFSSNSYDEDGYQSPPPLERARIRPGGAPGRHPPSQGTRPGGALGRYAPPQATQEAGWGGGGYRSTHLEREHEDLTHEVYELSARLASSRTTTTTSSSTAAAAAAAAAAGLGPSDFERRQMDGGASFGASAAASDGSAGRWPRRRSQPEASVTVRAVDRVARTTATWRASRGGAHVSGSSSDHDGGYWGPVPRSRARAHPRRPLVASGSQARSSSFSGASAYETDGGCYSPSGGSWQLVGPPKRHSRAADELPGHRRQQRRRREPEGVSSSFEGRSMVFLLATDRVAENKISVTAG</sequence>
<evidence type="ECO:0000256" key="1">
    <source>
        <dbReference type="SAM" id="Coils"/>
    </source>
</evidence>
<feature type="compositionally biased region" description="Low complexity" evidence="2">
    <location>
        <begin position="682"/>
        <end position="696"/>
    </location>
</feature>
<feature type="region of interest" description="Disordered" evidence="2">
    <location>
        <begin position="644"/>
        <end position="696"/>
    </location>
</feature>
<feature type="compositionally biased region" description="Low complexity" evidence="2">
    <location>
        <begin position="644"/>
        <end position="656"/>
    </location>
</feature>
<proteinExistence type="predicted"/>
<name>D8LEA8_ECTSI</name>
<evidence type="ECO:0000313" key="4">
    <source>
        <dbReference type="Proteomes" id="UP000002630"/>
    </source>
</evidence>
<feature type="region of interest" description="Disordered" evidence="2">
    <location>
        <begin position="709"/>
        <end position="750"/>
    </location>
</feature>
<feature type="compositionally biased region" description="Low complexity" evidence="2">
    <location>
        <begin position="598"/>
        <end position="615"/>
    </location>
</feature>
<dbReference type="Proteomes" id="UP000002630">
    <property type="component" value="Unassembled WGS sequence"/>
</dbReference>
<feature type="compositionally biased region" description="Basic residues" evidence="2">
    <location>
        <begin position="428"/>
        <end position="441"/>
    </location>
</feature>
<accession>D8LEA8</accession>
<organism evidence="3 4">
    <name type="scientific">Ectocarpus siliculosus</name>
    <name type="common">Brown alga</name>
    <name type="synonym">Conferva siliculosa</name>
    <dbReference type="NCBI Taxonomy" id="2880"/>
    <lineage>
        <taxon>Eukaryota</taxon>
        <taxon>Sar</taxon>
        <taxon>Stramenopiles</taxon>
        <taxon>Ochrophyta</taxon>
        <taxon>PX clade</taxon>
        <taxon>Phaeophyceae</taxon>
        <taxon>Ectocarpales</taxon>
        <taxon>Ectocarpaceae</taxon>
        <taxon>Ectocarpus</taxon>
    </lineage>
</organism>
<keyword evidence="1" id="KW-0175">Coiled coil</keyword>